<keyword evidence="2" id="KW-1185">Reference proteome</keyword>
<keyword evidence="1" id="KW-0547">Nucleotide-binding</keyword>
<evidence type="ECO:0000313" key="1">
    <source>
        <dbReference type="EMBL" id="MBK1868433.1"/>
    </source>
</evidence>
<proteinExistence type="predicted"/>
<evidence type="ECO:0000313" key="2">
    <source>
        <dbReference type="Proteomes" id="UP000616151"/>
    </source>
</evidence>
<comment type="caution">
    <text evidence="1">The sequence shown here is derived from an EMBL/GenBank/DDBJ whole genome shotgun (WGS) entry which is preliminary data.</text>
</comment>
<dbReference type="Proteomes" id="UP000616151">
    <property type="component" value="Unassembled WGS sequence"/>
</dbReference>
<reference evidence="1" key="1">
    <citation type="submission" date="2021-01" db="EMBL/GenBank/DDBJ databases">
        <authorList>
            <person name="Sun Q."/>
        </authorList>
    </citation>
    <scope>NUCLEOTIDE SEQUENCE</scope>
    <source>
        <strain evidence="1">YIM B02566</strain>
    </source>
</reference>
<name>A0ACC5R7T2_9HYPH</name>
<dbReference type="EMBL" id="JAENHL010000007">
    <property type="protein sequence ID" value="MBK1868433.1"/>
    <property type="molecule type" value="Genomic_DNA"/>
</dbReference>
<accession>A0ACC5R7T2</accession>
<keyword evidence="1" id="KW-0067">ATP-binding</keyword>
<protein>
    <submittedName>
        <fullName evidence="1">Sn-glycerol-3-phosphate ABC transporter ATP-binding protein UgpC</fullName>
    </submittedName>
</protein>
<organism evidence="1 2">
    <name type="scientific">Taklimakanibacter albus</name>
    <dbReference type="NCBI Taxonomy" id="2800327"/>
    <lineage>
        <taxon>Bacteria</taxon>
        <taxon>Pseudomonadati</taxon>
        <taxon>Pseudomonadota</taxon>
        <taxon>Alphaproteobacteria</taxon>
        <taxon>Hyphomicrobiales</taxon>
        <taxon>Aestuariivirgaceae</taxon>
        <taxon>Taklimakanibacter</taxon>
    </lineage>
</organism>
<sequence length="350" mass="38712">MASIEVKNLKKKFGEVKVIEDFSLTVKDREFISLLGPSGCGKSTILRIVAGLEELTSGNILIGGKVVTPLEPKDRDIAMVFQNYALYPHKTIFENLAYGLRIRKKSETEITARVKEVASLLQIEQLLERRPAQLSGGQQQRVAMGRAIMREPQAFLFDEPLSNLDAKLRNHMRVEIRQLQQRLGITTLYVTHDQVEAMTMSDRIVVLNQGDIEQIGRPLEIYEKPASLFVANFIGSPAMNLIKVKTDAGNVVLPSGSPVAAGRTLPSGEITLGIRPERIKLSGNKGAQSLPYRITLVEELGSQKIVHGNIEGTDLTVVFPEDTALPGEAAFVDLPLNYLHFFDARSGKRL</sequence>
<gene>
    <name evidence="1" type="primary">ugpC</name>
    <name evidence="1" type="ORF">JHL16_18915</name>
</gene>